<reference evidence="2" key="1">
    <citation type="journal article" date="2014" name="Front. Microbiol.">
        <title>High frequency of phylogenetically diverse reductive dehalogenase-homologous genes in deep subseafloor sedimentary metagenomes.</title>
        <authorList>
            <person name="Kawai M."/>
            <person name="Futagami T."/>
            <person name="Toyoda A."/>
            <person name="Takaki Y."/>
            <person name="Nishi S."/>
            <person name="Hori S."/>
            <person name="Arai W."/>
            <person name="Tsubouchi T."/>
            <person name="Morono Y."/>
            <person name="Uchiyama I."/>
            <person name="Ito T."/>
            <person name="Fujiyama A."/>
            <person name="Inagaki F."/>
            <person name="Takami H."/>
        </authorList>
    </citation>
    <scope>NUCLEOTIDE SEQUENCE</scope>
    <source>
        <strain evidence="2">Expedition CK06-06</strain>
    </source>
</reference>
<dbReference type="InterPro" id="IPR001296">
    <property type="entry name" value="Glyco_trans_1"/>
</dbReference>
<dbReference type="AlphaFoldDB" id="X1AVH3"/>
<evidence type="ECO:0000313" key="2">
    <source>
        <dbReference type="EMBL" id="GAG86720.1"/>
    </source>
</evidence>
<dbReference type="SUPFAM" id="SSF53756">
    <property type="entry name" value="UDP-Glycosyltransferase/glycogen phosphorylase"/>
    <property type="match status" value="1"/>
</dbReference>
<dbReference type="Pfam" id="PF00534">
    <property type="entry name" value="Glycos_transf_1"/>
    <property type="match status" value="1"/>
</dbReference>
<accession>X1AVH3</accession>
<dbReference type="Gene3D" id="3.40.50.2000">
    <property type="entry name" value="Glycogen Phosphorylase B"/>
    <property type="match status" value="1"/>
</dbReference>
<proteinExistence type="predicted"/>
<dbReference type="PANTHER" id="PTHR12526">
    <property type="entry name" value="GLYCOSYLTRANSFERASE"/>
    <property type="match status" value="1"/>
</dbReference>
<name>X1AVH3_9ZZZZ</name>
<gene>
    <name evidence="2" type="ORF">S01H4_36445</name>
</gene>
<feature type="domain" description="Glycosyl transferase family 1" evidence="1">
    <location>
        <begin position="40"/>
        <end position="201"/>
    </location>
</feature>
<dbReference type="EMBL" id="BART01019482">
    <property type="protein sequence ID" value="GAG86720.1"/>
    <property type="molecule type" value="Genomic_DNA"/>
</dbReference>
<dbReference type="GO" id="GO:0016757">
    <property type="term" value="F:glycosyltransferase activity"/>
    <property type="evidence" value="ECO:0007669"/>
    <property type="project" value="InterPro"/>
</dbReference>
<evidence type="ECO:0000259" key="1">
    <source>
        <dbReference type="Pfam" id="PF00534"/>
    </source>
</evidence>
<sequence length="224" mass="25463">PESRIAFDEKASVDTNAFHPEVSPFPLAEYTNREIPVCPIITFIGKINYYWQTKGLGELVEAVEEIRDEYLLLFVANGNGLQEFQGLINEKGLEERAIFIGFVPPWKIPSIIKLSTCVVVAERDFPIKYHAPIIPREVMAVGKCLILSEELNNKGCYGKLVDGENVLLVDPKNIKQFKTIIEDVVRNPDKALQIGKNAYKHSRNIEHFEEYVDYTIGLYTSMVE</sequence>
<comment type="caution">
    <text evidence="2">The sequence shown here is derived from an EMBL/GenBank/DDBJ whole genome shotgun (WGS) entry which is preliminary data.</text>
</comment>
<protein>
    <recommendedName>
        <fullName evidence="1">Glycosyl transferase family 1 domain-containing protein</fullName>
    </recommendedName>
</protein>
<organism evidence="2">
    <name type="scientific">marine sediment metagenome</name>
    <dbReference type="NCBI Taxonomy" id="412755"/>
    <lineage>
        <taxon>unclassified sequences</taxon>
        <taxon>metagenomes</taxon>
        <taxon>ecological metagenomes</taxon>
    </lineage>
</organism>
<feature type="non-terminal residue" evidence="2">
    <location>
        <position position="1"/>
    </location>
</feature>